<dbReference type="AlphaFoldDB" id="A0A917TIQ6"/>
<name>A0A917TIQ6_9ACTN</name>
<dbReference type="EMBL" id="BMNB01000001">
    <property type="protein sequence ID" value="GGM22243.1"/>
    <property type="molecule type" value="Genomic_DNA"/>
</dbReference>
<organism evidence="1 2">
    <name type="scientific">Micromonospora sonchi</name>
    <dbReference type="NCBI Taxonomy" id="1763543"/>
    <lineage>
        <taxon>Bacteria</taxon>
        <taxon>Bacillati</taxon>
        <taxon>Actinomycetota</taxon>
        <taxon>Actinomycetes</taxon>
        <taxon>Micromonosporales</taxon>
        <taxon>Micromonosporaceae</taxon>
        <taxon>Micromonospora</taxon>
    </lineage>
</organism>
<comment type="caution">
    <text evidence="1">The sequence shown here is derived from an EMBL/GenBank/DDBJ whole genome shotgun (WGS) entry which is preliminary data.</text>
</comment>
<dbReference type="RefSeq" id="WP_189040445.1">
    <property type="nucleotide sequence ID" value="NZ_BMNB01000001.1"/>
</dbReference>
<evidence type="ECO:0000313" key="1">
    <source>
        <dbReference type="EMBL" id="GGM22243.1"/>
    </source>
</evidence>
<reference evidence="1" key="2">
    <citation type="submission" date="2020-09" db="EMBL/GenBank/DDBJ databases">
        <authorList>
            <person name="Sun Q."/>
            <person name="Zhou Y."/>
        </authorList>
    </citation>
    <scope>NUCLEOTIDE SEQUENCE</scope>
    <source>
        <strain evidence="1">CGMCC 4.7312</strain>
    </source>
</reference>
<keyword evidence="2" id="KW-1185">Reference proteome</keyword>
<sequence length="378" mass="43106">MTEGSRMSSIEELVRRSATLKREVLDYAQKPRFDRAFRQEIRARFGRVVVVEDEAELTNFFDWFIQQHRLHDGRTIIDLYVEAHPELPDAEREFLLGWRDVREGVFEVTGRDGPVLHTVNLLDELPYRIRTNTDEPIFDRMPPGSYLGSRVVAVHDDWLISGTTALYPARDQPAAYEAAIRLATEQPALVYHNPERLAHAWDLQRKQHASFVAHFGTDEITLDVDQVDKAMQGFWDTYSGQPGIAPPTDLSWLDHGAETVGVIYDPQTGLGMYADYALAQQAFADPDLMRRRRHKEVVKAYLDDDSVDPVPLQRLAARHPDNADRVLRAATGKPAVSWQPHGEQLLRKNKADWYARSHLPALTVFGDRLAAHVRASQQ</sequence>
<protein>
    <submittedName>
        <fullName evidence="1">Uncharacterized protein</fullName>
    </submittedName>
</protein>
<dbReference type="InterPro" id="IPR058292">
    <property type="entry name" value="DUF7986"/>
</dbReference>
<reference evidence="1" key="1">
    <citation type="journal article" date="2014" name="Int. J. Syst. Evol. Microbiol.">
        <title>Complete genome sequence of Corynebacterium casei LMG S-19264T (=DSM 44701T), isolated from a smear-ripened cheese.</title>
        <authorList>
            <consortium name="US DOE Joint Genome Institute (JGI-PGF)"/>
            <person name="Walter F."/>
            <person name="Albersmeier A."/>
            <person name="Kalinowski J."/>
            <person name="Ruckert C."/>
        </authorList>
    </citation>
    <scope>NUCLEOTIDE SEQUENCE</scope>
    <source>
        <strain evidence="1">CGMCC 4.7312</strain>
    </source>
</reference>
<proteinExistence type="predicted"/>
<accession>A0A917TIQ6</accession>
<dbReference type="Pfam" id="PF25948">
    <property type="entry name" value="DUF7986"/>
    <property type="match status" value="1"/>
</dbReference>
<dbReference type="Proteomes" id="UP000608890">
    <property type="component" value="Unassembled WGS sequence"/>
</dbReference>
<evidence type="ECO:0000313" key="2">
    <source>
        <dbReference type="Proteomes" id="UP000608890"/>
    </source>
</evidence>
<gene>
    <name evidence="1" type="ORF">GCM10011608_03780</name>
</gene>